<accession>A0A1F6DLL3</accession>
<reference evidence="2 3" key="1">
    <citation type="journal article" date="2016" name="Nat. Commun.">
        <title>Thousands of microbial genomes shed light on interconnected biogeochemical processes in an aquifer system.</title>
        <authorList>
            <person name="Anantharaman K."/>
            <person name="Brown C.T."/>
            <person name="Hug L.A."/>
            <person name="Sharon I."/>
            <person name="Castelle C.J."/>
            <person name="Probst A.J."/>
            <person name="Thomas B.C."/>
            <person name="Singh A."/>
            <person name="Wilkins M.J."/>
            <person name="Karaoz U."/>
            <person name="Brodie E.L."/>
            <person name="Williams K.H."/>
            <person name="Hubbard S.S."/>
            <person name="Banfield J.F."/>
        </authorList>
    </citation>
    <scope>NUCLEOTIDE SEQUENCE [LARGE SCALE GENOMIC DNA]</scope>
</reference>
<protein>
    <recommendedName>
        <fullName evidence="4">Transglutaminase-like domain-containing protein</fullName>
    </recommendedName>
</protein>
<dbReference type="STRING" id="1798495.A3C19_03600"/>
<proteinExistence type="predicted"/>
<evidence type="ECO:0000256" key="1">
    <source>
        <dbReference type="SAM" id="MobiDB-lite"/>
    </source>
</evidence>
<dbReference type="AlphaFoldDB" id="A0A1F6DLL3"/>
<evidence type="ECO:0008006" key="4">
    <source>
        <dbReference type="Google" id="ProtNLM"/>
    </source>
</evidence>
<evidence type="ECO:0000313" key="3">
    <source>
        <dbReference type="Proteomes" id="UP000178532"/>
    </source>
</evidence>
<organism evidence="2 3">
    <name type="scientific">Candidatus Kaiserbacteria bacterium RIFCSPHIGHO2_02_FULL_54_22</name>
    <dbReference type="NCBI Taxonomy" id="1798495"/>
    <lineage>
        <taxon>Bacteria</taxon>
        <taxon>Candidatus Kaiseribacteriota</taxon>
    </lineage>
</organism>
<name>A0A1F6DLL3_9BACT</name>
<dbReference type="EMBL" id="MFLI01000010">
    <property type="protein sequence ID" value="OGG62283.1"/>
    <property type="molecule type" value="Genomic_DNA"/>
</dbReference>
<sequence>MNPIRDKNFSSSGQPSASVSNGMKRLSRPQSGLTSSEYTQLAALTTPVKIQDFLDTLPMNWEKRGDTHMSPRRVLRESKAHCIEGALLAAAALWLAGERPLIMNISPRLGRGDDDHVVALYKRGGYWGAISKTNHASIRFRDPVYRTLRELALSYFHEWFINSTGEKVLECYSRPLDLRRFGAGWLTAEKDLWEVADVLSEREHYFLVPKRNWRYVRPADPMELKAGRLIEWPKSHPRT</sequence>
<feature type="compositionally biased region" description="Polar residues" evidence="1">
    <location>
        <begin position="9"/>
        <end position="21"/>
    </location>
</feature>
<comment type="caution">
    <text evidence="2">The sequence shown here is derived from an EMBL/GenBank/DDBJ whole genome shotgun (WGS) entry which is preliminary data.</text>
</comment>
<gene>
    <name evidence="2" type="ORF">A3C19_03600</name>
</gene>
<feature type="region of interest" description="Disordered" evidence="1">
    <location>
        <begin position="1"/>
        <end position="32"/>
    </location>
</feature>
<dbReference type="Proteomes" id="UP000178532">
    <property type="component" value="Unassembled WGS sequence"/>
</dbReference>
<evidence type="ECO:0000313" key="2">
    <source>
        <dbReference type="EMBL" id="OGG62283.1"/>
    </source>
</evidence>